<evidence type="ECO:0000256" key="9">
    <source>
        <dbReference type="SAM" id="SignalP"/>
    </source>
</evidence>
<sequence>MFQYLFVGVFVLVLQINGGHAIKCYSCSSEFNRSCLKPYLSNISLVECSLETMEETQRFAASVRPEYKKVFEVDLNHITRQLPLSCLKQVTKVENKEYVIRGCQLAEQNNLDICHKVKTEDRATVATLHCSRCGTDGCNSAGEIFDVASTFFAVLCALTNAYVRVV</sequence>
<organism evidence="10 11">
    <name type="scientific">Brassicogethes aeneus</name>
    <name type="common">Rape pollen beetle</name>
    <name type="synonym">Meligethes aeneus</name>
    <dbReference type="NCBI Taxonomy" id="1431903"/>
    <lineage>
        <taxon>Eukaryota</taxon>
        <taxon>Metazoa</taxon>
        <taxon>Ecdysozoa</taxon>
        <taxon>Arthropoda</taxon>
        <taxon>Hexapoda</taxon>
        <taxon>Insecta</taxon>
        <taxon>Pterygota</taxon>
        <taxon>Neoptera</taxon>
        <taxon>Endopterygota</taxon>
        <taxon>Coleoptera</taxon>
        <taxon>Polyphaga</taxon>
        <taxon>Cucujiformia</taxon>
        <taxon>Nitidulidae</taxon>
        <taxon>Meligethinae</taxon>
        <taxon>Brassicogethes</taxon>
    </lineage>
</organism>
<evidence type="ECO:0000256" key="1">
    <source>
        <dbReference type="ARBA" id="ARBA00004589"/>
    </source>
</evidence>
<keyword evidence="3" id="KW-0812">Transmembrane</keyword>
<dbReference type="Pfam" id="PF17064">
    <property type="entry name" value="QVR"/>
    <property type="match status" value="1"/>
</dbReference>
<feature type="signal peptide" evidence="9">
    <location>
        <begin position="1"/>
        <end position="21"/>
    </location>
</feature>
<dbReference type="InterPro" id="IPR050975">
    <property type="entry name" value="Sleep_regulator"/>
</dbReference>
<accession>A0A9P0BFN3</accession>
<name>A0A9P0BFN3_BRAAE</name>
<dbReference type="GO" id="GO:0032222">
    <property type="term" value="P:regulation of synaptic transmission, cholinergic"/>
    <property type="evidence" value="ECO:0007669"/>
    <property type="project" value="InterPro"/>
</dbReference>
<dbReference type="InterPro" id="IPR031424">
    <property type="entry name" value="QVR-like"/>
</dbReference>
<feature type="chain" id="PRO_5040236127" description="Protein sleepless" evidence="9">
    <location>
        <begin position="22"/>
        <end position="166"/>
    </location>
</feature>
<keyword evidence="5" id="KW-1133">Transmembrane helix</keyword>
<keyword evidence="8" id="KW-0449">Lipoprotein</keyword>
<evidence type="ECO:0000256" key="5">
    <source>
        <dbReference type="ARBA" id="ARBA00022989"/>
    </source>
</evidence>
<dbReference type="AlphaFoldDB" id="A0A9P0BFN3"/>
<keyword evidence="7" id="KW-0325">Glycoprotein</keyword>
<reference evidence="10" key="1">
    <citation type="submission" date="2021-12" db="EMBL/GenBank/DDBJ databases">
        <authorList>
            <person name="King R."/>
        </authorList>
    </citation>
    <scope>NUCLEOTIDE SEQUENCE</scope>
</reference>
<keyword evidence="6" id="KW-0472">Membrane</keyword>
<keyword evidence="4 9" id="KW-0732">Signal</keyword>
<keyword evidence="2" id="KW-0336">GPI-anchor</keyword>
<gene>
    <name evidence="10" type="ORF">MELIAE_LOCUS13178</name>
</gene>
<evidence type="ECO:0008006" key="12">
    <source>
        <dbReference type="Google" id="ProtNLM"/>
    </source>
</evidence>
<evidence type="ECO:0000313" key="11">
    <source>
        <dbReference type="Proteomes" id="UP001154078"/>
    </source>
</evidence>
<protein>
    <recommendedName>
        <fullName evidence="12">Protein sleepless</fullName>
    </recommendedName>
</protein>
<proteinExistence type="predicted"/>
<evidence type="ECO:0000256" key="3">
    <source>
        <dbReference type="ARBA" id="ARBA00022692"/>
    </source>
</evidence>
<dbReference type="Proteomes" id="UP001154078">
    <property type="component" value="Chromosome 9"/>
</dbReference>
<dbReference type="PANTHER" id="PTHR33562:SF29">
    <property type="entry name" value="PROTEIN SLEEPLESS"/>
    <property type="match status" value="1"/>
</dbReference>
<comment type="subcellular location">
    <subcellularLocation>
        <location evidence="1">Membrane</location>
        <topology evidence="1">Lipid-anchor</topology>
        <topology evidence="1">GPI-anchor</topology>
    </subcellularLocation>
</comment>
<evidence type="ECO:0000256" key="7">
    <source>
        <dbReference type="ARBA" id="ARBA00023180"/>
    </source>
</evidence>
<evidence type="ECO:0000256" key="2">
    <source>
        <dbReference type="ARBA" id="ARBA00022622"/>
    </source>
</evidence>
<keyword evidence="11" id="KW-1185">Reference proteome</keyword>
<dbReference type="OrthoDB" id="6582325at2759"/>
<evidence type="ECO:0000256" key="6">
    <source>
        <dbReference type="ARBA" id="ARBA00023136"/>
    </source>
</evidence>
<evidence type="ECO:0000313" key="10">
    <source>
        <dbReference type="EMBL" id="CAH0564699.1"/>
    </source>
</evidence>
<dbReference type="GO" id="GO:0098552">
    <property type="term" value="C:side of membrane"/>
    <property type="evidence" value="ECO:0007669"/>
    <property type="project" value="UniProtKB-KW"/>
</dbReference>
<evidence type="ECO:0000256" key="4">
    <source>
        <dbReference type="ARBA" id="ARBA00022729"/>
    </source>
</evidence>
<evidence type="ECO:0000256" key="8">
    <source>
        <dbReference type="ARBA" id="ARBA00023288"/>
    </source>
</evidence>
<dbReference type="PANTHER" id="PTHR33562">
    <property type="entry name" value="ATILLA, ISOFORM B-RELATED-RELATED"/>
    <property type="match status" value="1"/>
</dbReference>
<dbReference type="EMBL" id="OV121140">
    <property type="protein sequence ID" value="CAH0564699.1"/>
    <property type="molecule type" value="Genomic_DNA"/>
</dbReference>
<dbReference type="GO" id="GO:0030431">
    <property type="term" value="P:sleep"/>
    <property type="evidence" value="ECO:0007669"/>
    <property type="project" value="InterPro"/>
</dbReference>